<protein>
    <submittedName>
        <fullName evidence="2">Uncharacterized protein</fullName>
    </submittedName>
</protein>
<gene>
    <name evidence="2" type="ORF">BHAMNSH16_03545</name>
</gene>
<dbReference type="RefSeq" id="WP_008728149.1">
    <property type="nucleotide sequence ID" value="NZ_CP019914.1"/>
</dbReference>
<dbReference type="AlphaFoldDB" id="A0AAC9XJV5"/>
<evidence type="ECO:0000313" key="3">
    <source>
        <dbReference type="Proteomes" id="UP000264880"/>
    </source>
</evidence>
<dbReference type="EMBL" id="CP019914">
    <property type="protein sequence ID" value="ASJ20771.1"/>
    <property type="molecule type" value="Genomic_DNA"/>
</dbReference>
<dbReference type="Proteomes" id="UP000264880">
    <property type="component" value="Chromosome"/>
</dbReference>
<evidence type="ECO:0000313" key="2">
    <source>
        <dbReference type="EMBL" id="ASJ20771.1"/>
    </source>
</evidence>
<keyword evidence="3" id="KW-1185">Reference proteome</keyword>
<accession>A0AAC9XJV5</accession>
<name>A0AAC9XJV5_9SPIR</name>
<evidence type="ECO:0000256" key="1">
    <source>
        <dbReference type="SAM" id="MobiDB-lite"/>
    </source>
</evidence>
<feature type="region of interest" description="Disordered" evidence="1">
    <location>
        <begin position="249"/>
        <end position="291"/>
    </location>
</feature>
<sequence length="493" mass="56994">MPNFTKSFLKKQGLEDKPILLKFNGVSVDAIEMSKKILEQKRSGEVISISADSTIEDFPINNLSGLIESINKLEDDITKALNDTPASILFDKSLSNGFSEGDKDKETEISIIESFRENKLTPLYNLTDYYVMLKAWDSAFIDDMRYKYSEYQDKTDSEIFRSWADNFTYQYGNLFPEPESITQDNNAKKLDNLLKAQQLGANIADIQEELNESEIFKNEMELDSPPQEIEGMEGTEDDEEMFDYTKNDSSIKADSDAHSGQSPDFKEEEHPRDKDGKFTKGSRESKKSEEKSYKVQKIINDFKEQINKKIDNLPKELKEIGKRIYDYDAEAGEYILTDGKVDEEKLKNLSPLEQNFYYYTENNTKLTEDDLEKLDILMYNAPSYNTVLYRSVNGDKYLNRKIGDKIDLSARGFTDTESVAEFYKNKSRNQTNITATLIIDNEHRDINLKPYSNLRDDEEHLVHGKYIIEDIKEEAENNYKHLTIKIKEVKDNG</sequence>
<organism evidence="2 3">
    <name type="scientific">Brachyspira hampsonii</name>
    <dbReference type="NCBI Taxonomy" id="1287055"/>
    <lineage>
        <taxon>Bacteria</taxon>
        <taxon>Pseudomonadati</taxon>
        <taxon>Spirochaetota</taxon>
        <taxon>Spirochaetia</taxon>
        <taxon>Brachyspirales</taxon>
        <taxon>Brachyspiraceae</taxon>
        <taxon>Brachyspira</taxon>
    </lineage>
</organism>
<proteinExistence type="predicted"/>
<dbReference type="KEGG" id="bhp:BHAMNSH16_03545"/>
<feature type="compositionally biased region" description="Basic and acidic residues" evidence="1">
    <location>
        <begin position="264"/>
        <end position="291"/>
    </location>
</feature>
<feature type="region of interest" description="Disordered" evidence="1">
    <location>
        <begin position="217"/>
        <end position="236"/>
    </location>
</feature>
<reference evidence="2 3" key="1">
    <citation type="submission" date="2017-02" db="EMBL/GenBank/DDBJ databases">
        <title>Complete genome sequence of Brachyspira hampsonii genomovar I strain NSH-16 (ATCC BAA-2463).</title>
        <authorList>
            <person name="Mirajkar N.S."/>
            <person name="Gebhart C.J."/>
        </authorList>
    </citation>
    <scope>NUCLEOTIDE SEQUENCE [LARGE SCALE GENOMIC DNA]</scope>
    <source>
        <strain evidence="2 3">NSH-16</strain>
    </source>
</reference>